<evidence type="ECO:0000313" key="2">
    <source>
        <dbReference type="EMBL" id="AHG92105.1"/>
    </source>
</evidence>
<accession>W0RRG1</accession>
<protein>
    <submittedName>
        <fullName evidence="3">Uncharacterized protein</fullName>
    </submittedName>
</protein>
<reference evidence="3" key="1">
    <citation type="submission" date="2013-12" db="EMBL/GenBank/DDBJ databases">
        <authorList>
            <person name="DeBruyn J.M."/>
            <person name="Radosevich M."/>
            <person name="Wommack K.Eric."/>
            <person name="Polson S."/>
            <person name="Hauser L.J."/>
            <person name="Fawaz M.N."/>
            <person name="Korlach J."/>
            <person name="Tsai Y.-C."/>
        </authorList>
    </citation>
    <scope>NUCLEOTIDE SEQUENCE</scope>
    <source>
        <strain evidence="3">KBS708</strain>
        <plasmid evidence="3">1</plasmid>
    </source>
</reference>
<keyword evidence="1" id="KW-0472">Membrane</keyword>
<keyword evidence="4" id="KW-1185">Reference proteome</keyword>
<dbReference type="EMBL" id="CP007129">
    <property type="protein sequence ID" value="AHG92105.1"/>
    <property type="molecule type" value="Genomic_DNA"/>
</dbReference>
<dbReference type="HOGENOM" id="CLU_1584112_0_0_0"/>
<evidence type="ECO:0000256" key="1">
    <source>
        <dbReference type="SAM" id="Phobius"/>
    </source>
</evidence>
<keyword evidence="1" id="KW-1133">Transmembrane helix</keyword>
<dbReference type="KEGG" id="gba:J421_4570"/>
<dbReference type="OrthoDB" id="7597097at2"/>
<sequence length="168" mass="18450">MFLLFIFAVACGIAGYLLLEPMDNGGAGAALGFLLGPIGILIAWIMRMNAQRELEAQRVRHDRHHRESDSRATAVVPSAMTRDTKVCPDCAETIKADARICRFCRREFSVEEIAAAKAPREVARAKGPPREPKPCEVCGTPVAWADQRIGGPVQCPEHRGAPARRSFR</sequence>
<evidence type="ECO:0000313" key="4">
    <source>
        <dbReference type="Proteomes" id="UP000019151"/>
    </source>
</evidence>
<feature type="transmembrane region" description="Helical" evidence="1">
    <location>
        <begin position="29"/>
        <end position="46"/>
    </location>
</feature>
<dbReference type="RefSeq" id="WP_025413526.1">
    <property type="nucleotide sequence ID" value="NZ_CP007129.1"/>
</dbReference>
<dbReference type="KEGG" id="gba:J421_4638"/>
<dbReference type="AlphaFoldDB" id="W0RRG1"/>
<keyword evidence="1" id="KW-0812">Transmembrane</keyword>
<keyword evidence="3" id="KW-0614">Plasmid</keyword>
<geneLocation type="plasmid" evidence="3 4">
    <name>1</name>
</geneLocation>
<evidence type="ECO:0000313" key="3">
    <source>
        <dbReference type="EMBL" id="AHG92173.1"/>
    </source>
</evidence>
<dbReference type="Proteomes" id="UP000019151">
    <property type="component" value="Plasmid 1"/>
</dbReference>
<name>W0RRG1_9BACT</name>
<gene>
    <name evidence="2" type="ORF">J421_4570</name>
    <name evidence="3" type="ORF">J421_4638</name>
</gene>
<dbReference type="EMBL" id="CP007129">
    <property type="protein sequence ID" value="AHG92173.1"/>
    <property type="molecule type" value="Genomic_DNA"/>
</dbReference>
<dbReference type="InParanoid" id="W0RRG1"/>
<proteinExistence type="predicted"/>
<reference evidence="3 4" key="2">
    <citation type="journal article" date="2014" name="Genome Announc.">
        <title>Genome Sequence and Methylome of Soil Bacterium Gemmatirosa kalamazoonensis KBS708T, a Member of the Rarely Cultivated Gemmatimonadetes Phylum.</title>
        <authorList>
            <person name="Debruyn J.M."/>
            <person name="Radosevich M."/>
            <person name="Wommack K.E."/>
            <person name="Polson S.W."/>
            <person name="Hauser L.J."/>
            <person name="Fawaz M.N."/>
            <person name="Korlach J."/>
            <person name="Tsai Y.C."/>
        </authorList>
    </citation>
    <scope>NUCLEOTIDE SEQUENCE [LARGE SCALE GENOMIC DNA]</scope>
    <source>
        <strain evidence="3 4">KBS708</strain>
        <plasmid evidence="3">1</plasmid>
        <plasmid evidence="4">Plasmid 1</plasmid>
    </source>
</reference>
<organism evidence="3 4">
    <name type="scientific">Gemmatirosa kalamazoonensis</name>
    <dbReference type="NCBI Taxonomy" id="861299"/>
    <lineage>
        <taxon>Bacteria</taxon>
        <taxon>Pseudomonadati</taxon>
        <taxon>Gemmatimonadota</taxon>
        <taxon>Gemmatimonadia</taxon>
        <taxon>Gemmatimonadales</taxon>
        <taxon>Gemmatimonadaceae</taxon>
        <taxon>Gemmatirosa</taxon>
    </lineage>
</organism>